<dbReference type="Proteomes" id="UP001152795">
    <property type="component" value="Unassembled WGS sequence"/>
</dbReference>
<accession>A0A6S7KII4</accession>
<proteinExistence type="predicted"/>
<evidence type="ECO:0000313" key="2">
    <source>
        <dbReference type="Proteomes" id="UP001152795"/>
    </source>
</evidence>
<dbReference type="OrthoDB" id="4842715at2759"/>
<comment type="caution">
    <text evidence="1">The sequence shown here is derived from an EMBL/GenBank/DDBJ whole genome shotgun (WGS) entry which is preliminary data.</text>
</comment>
<evidence type="ECO:0000313" key="1">
    <source>
        <dbReference type="EMBL" id="CAB4027162.1"/>
    </source>
</evidence>
<dbReference type="PANTHER" id="PTHR33332">
    <property type="entry name" value="REVERSE TRANSCRIPTASE DOMAIN-CONTAINING PROTEIN"/>
    <property type="match status" value="1"/>
</dbReference>
<sequence>MNSQNVVLLVLLDLSAAFDTVDHEILPSRHHSTFGITGKPPDWFASYLTGRSQRISISGVLSNYFQLSCAVPQGSCLGTLLYVIYASKLFDIIEMHLPYAHCFADDSQLYLAFKPDSYMEQNKALAAIENCIRDIRSWMRNDRPLLNDDKTEFLIIGTKQQLAKNSLKGKRYYDKGARYSTLERSDRVLVRNLSERGGPAKLKSHRKKDIHIVVNCMPDSPVYQVKPEAKDVGNDYFIGIVSYRAISYHSHRNPNKEQVQNHSKEG</sequence>
<dbReference type="InterPro" id="IPR000477">
    <property type="entry name" value="RT_dom"/>
</dbReference>
<reference evidence="1" key="1">
    <citation type="submission" date="2020-04" db="EMBL/GenBank/DDBJ databases">
        <authorList>
            <person name="Alioto T."/>
            <person name="Alioto T."/>
            <person name="Gomez Garrido J."/>
        </authorList>
    </citation>
    <scope>NUCLEOTIDE SEQUENCE</scope>
    <source>
        <strain evidence="1">A484AB</strain>
    </source>
</reference>
<dbReference type="PROSITE" id="PS50878">
    <property type="entry name" value="RT_POL"/>
    <property type="match status" value="1"/>
</dbReference>
<gene>
    <name evidence="1" type="ORF">PACLA_8A078525</name>
</gene>
<organism evidence="1 2">
    <name type="scientific">Paramuricea clavata</name>
    <name type="common">Red gorgonian</name>
    <name type="synonym">Violescent sea-whip</name>
    <dbReference type="NCBI Taxonomy" id="317549"/>
    <lineage>
        <taxon>Eukaryota</taxon>
        <taxon>Metazoa</taxon>
        <taxon>Cnidaria</taxon>
        <taxon>Anthozoa</taxon>
        <taxon>Octocorallia</taxon>
        <taxon>Malacalcyonacea</taxon>
        <taxon>Plexauridae</taxon>
        <taxon>Paramuricea</taxon>
    </lineage>
</organism>
<protein>
    <submittedName>
        <fullName evidence="1">Uncharacterized protein</fullName>
    </submittedName>
</protein>
<name>A0A6S7KII4_PARCT</name>
<dbReference type="EMBL" id="CACRXK020014635">
    <property type="protein sequence ID" value="CAB4027162.1"/>
    <property type="molecule type" value="Genomic_DNA"/>
</dbReference>
<keyword evidence="2" id="KW-1185">Reference proteome</keyword>
<dbReference type="AlphaFoldDB" id="A0A6S7KII4"/>
<dbReference type="Pfam" id="PF00078">
    <property type="entry name" value="RVT_1"/>
    <property type="match status" value="1"/>
</dbReference>